<dbReference type="EMBL" id="FNAC01000029">
    <property type="protein sequence ID" value="SDD42814.1"/>
    <property type="molecule type" value="Genomic_DNA"/>
</dbReference>
<protein>
    <recommendedName>
        <fullName evidence="4">Coiled coil domain-containing protein</fullName>
    </recommendedName>
</protein>
<organism evidence="2 3">
    <name type="scientific">Algoriphagus faecimaris</name>
    <dbReference type="NCBI Taxonomy" id="686796"/>
    <lineage>
        <taxon>Bacteria</taxon>
        <taxon>Pseudomonadati</taxon>
        <taxon>Bacteroidota</taxon>
        <taxon>Cytophagia</taxon>
        <taxon>Cytophagales</taxon>
        <taxon>Cyclobacteriaceae</taxon>
        <taxon>Algoriphagus</taxon>
    </lineage>
</organism>
<dbReference type="OrthoDB" id="827857at2"/>
<feature type="coiled-coil region" evidence="1">
    <location>
        <begin position="7"/>
        <end position="70"/>
    </location>
</feature>
<dbReference type="AlphaFoldDB" id="A0A1G6UNI0"/>
<gene>
    <name evidence="2" type="ORF">SAMN04488104_102945</name>
</gene>
<proteinExistence type="predicted"/>
<reference evidence="3" key="1">
    <citation type="submission" date="2016-10" db="EMBL/GenBank/DDBJ databases">
        <authorList>
            <person name="Varghese N."/>
            <person name="Submissions S."/>
        </authorList>
    </citation>
    <scope>NUCLEOTIDE SEQUENCE [LARGE SCALE GENOMIC DNA]</scope>
    <source>
        <strain evidence="3">DSM 23095</strain>
    </source>
</reference>
<dbReference type="SUPFAM" id="SSF58113">
    <property type="entry name" value="Apolipoprotein A-I"/>
    <property type="match status" value="1"/>
</dbReference>
<name>A0A1G6UNI0_9BACT</name>
<evidence type="ECO:0000256" key="1">
    <source>
        <dbReference type="SAM" id="Coils"/>
    </source>
</evidence>
<keyword evidence="3" id="KW-1185">Reference proteome</keyword>
<keyword evidence="1" id="KW-0175">Coiled coil</keyword>
<evidence type="ECO:0000313" key="2">
    <source>
        <dbReference type="EMBL" id="SDD42814.1"/>
    </source>
</evidence>
<evidence type="ECO:0008006" key="4">
    <source>
        <dbReference type="Google" id="ProtNLM"/>
    </source>
</evidence>
<evidence type="ECO:0000313" key="3">
    <source>
        <dbReference type="Proteomes" id="UP000199060"/>
    </source>
</evidence>
<accession>A0A1G6UNI0</accession>
<sequence length="94" mass="10684">MNTEEIKAKFKSALTEAKTKLADLEAKREDLSDNLKAEFDEKLAQMKAKKDDLEKKLDQLEDTSEDKWDEVKDHLSDAASSFKEGFSKLGKLFG</sequence>
<dbReference type="Proteomes" id="UP000199060">
    <property type="component" value="Unassembled WGS sequence"/>
</dbReference>
<dbReference type="RefSeq" id="WP_087940062.1">
    <property type="nucleotide sequence ID" value="NZ_FNAC01000029.1"/>
</dbReference>
<dbReference type="Gene3D" id="1.20.120.20">
    <property type="entry name" value="Apolipoprotein"/>
    <property type="match status" value="1"/>
</dbReference>